<comment type="similarity">
    <text evidence="2">Belongs to the nucleobase:cation symporter-2 (NCS2) (TC 2.A.40) family.</text>
</comment>
<feature type="transmembrane region" description="Helical" evidence="7">
    <location>
        <begin position="140"/>
        <end position="161"/>
    </location>
</feature>
<dbReference type="RefSeq" id="WP_268751485.1">
    <property type="nucleotide sequence ID" value="NZ_JAPRFQ010000001.1"/>
</dbReference>
<feature type="transmembrane region" description="Helical" evidence="7">
    <location>
        <begin position="114"/>
        <end position="133"/>
    </location>
</feature>
<dbReference type="InterPro" id="IPR006042">
    <property type="entry name" value="Xan_ur_permease"/>
</dbReference>
<feature type="transmembrane region" description="Helical" evidence="7">
    <location>
        <begin position="350"/>
        <end position="371"/>
    </location>
</feature>
<reference evidence="8" key="1">
    <citation type="submission" date="2022-12" db="EMBL/GenBank/DDBJ databases">
        <title>Description and comparative metabolic analysis of Aerococcus sp. nov., isolated from the feces of a pig.</title>
        <authorList>
            <person name="Chang Y.-H."/>
        </authorList>
    </citation>
    <scope>NUCLEOTIDE SEQUENCE</scope>
    <source>
        <strain evidence="8">YH-aer222</strain>
    </source>
</reference>
<evidence type="ECO:0000256" key="6">
    <source>
        <dbReference type="ARBA" id="ARBA00023136"/>
    </source>
</evidence>
<dbReference type="PANTHER" id="PTHR42810">
    <property type="entry name" value="PURINE PERMEASE C1399.01C-RELATED"/>
    <property type="match status" value="1"/>
</dbReference>
<feature type="transmembrane region" description="Helical" evidence="7">
    <location>
        <begin position="249"/>
        <end position="268"/>
    </location>
</feature>
<evidence type="ECO:0000256" key="1">
    <source>
        <dbReference type="ARBA" id="ARBA00004141"/>
    </source>
</evidence>
<dbReference type="AlphaFoldDB" id="A0A9X3JCV8"/>
<protein>
    <submittedName>
        <fullName evidence="8">Nucleobase:cation symporter-2 family protein</fullName>
    </submittedName>
</protein>
<dbReference type="GO" id="GO:0042907">
    <property type="term" value="F:xanthine transmembrane transporter activity"/>
    <property type="evidence" value="ECO:0007669"/>
    <property type="project" value="TreeGrafter"/>
</dbReference>
<feature type="transmembrane region" description="Helical" evidence="7">
    <location>
        <begin position="173"/>
        <end position="196"/>
    </location>
</feature>
<keyword evidence="5 7" id="KW-1133">Transmembrane helix</keyword>
<feature type="transmembrane region" description="Helical" evidence="7">
    <location>
        <begin position="56"/>
        <end position="73"/>
    </location>
</feature>
<keyword evidence="4 7" id="KW-0812">Transmembrane</keyword>
<organism evidence="8 9">
    <name type="scientific">Aerococcus kribbianus</name>
    <dbReference type="NCBI Taxonomy" id="2999064"/>
    <lineage>
        <taxon>Bacteria</taxon>
        <taxon>Bacillati</taxon>
        <taxon>Bacillota</taxon>
        <taxon>Bacilli</taxon>
        <taxon>Lactobacillales</taxon>
        <taxon>Aerococcaceae</taxon>
        <taxon>Aerococcus</taxon>
    </lineage>
</organism>
<feature type="transmembrane region" description="Helical" evidence="7">
    <location>
        <begin position="411"/>
        <end position="433"/>
    </location>
</feature>
<proteinExistence type="inferred from homology"/>
<feature type="transmembrane region" description="Helical" evidence="7">
    <location>
        <begin position="85"/>
        <end position="108"/>
    </location>
</feature>
<comment type="subcellular location">
    <subcellularLocation>
        <location evidence="1">Membrane</location>
        <topology evidence="1">Multi-pass membrane protein</topology>
    </subcellularLocation>
</comment>
<gene>
    <name evidence="8" type="ORF">OW157_01075</name>
</gene>
<evidence type="ECO:0000313" key="8">
    <source>
        <dbReference type="EMBL" id="MCZ0725158.1"/>
    </source>
</evidence>
<dbReference type="PANTHER" id="PTHR42810:SF2">
    <property type="entry name" value="PURINE PERMEASE C1399.01C-RELATED"/>
    <property type="match status" value="1"/>
</dbReference>
<feature type="transmembrane region" description="Helical" evidence="7">
    <location>
        <begin position="326"/>
        <end position="344"/>
    </location>
</feature>
<dbReference type="InterPro" id="IPR006043">
    <property type="entry name" value="NCS2"/>
</dbReference>
<name>A0A9X3JCV8_9LACT</name>
<evidence type="ECO:0000256" key="7">
    <source>
        <dbReference type="SAM" id="Phobius"/>
    </source>
</evidence>
<dbReference type="PROSITE" id="PS01116">
    <property type="entry name" value="XANTH_URACIL_PERMASE"/>
    <property type="match status" value="1"/>
</dbReference>
<dbReference type="NCBIfam" id="TIGR00801">
    <property type="entry name" value="ncs2"/>
    <property type="match status" value="1"/>
</dbReference>
<keyword evidence="9" id="KW-1185">Reference proteome</keyword>
<comment type="caution">
    <text evidence="8">The sequence shown here is derived from an EMBL/GenBank/DDBJ whole genome shotgun (WGS) entry which is preliminary data.</text>
</comment>
<evidence type="ECO:0000256" key="5">
    <source>
        <dbReference type="ARBA" id="ARBA00022989"/>
    </source>
</evidence>
<dbReference type="GO" id="GO:0005886">
    <property type="term" value="C:plasma membrane"/>
    <property type="evidence" value="ECO:0007669"/>
    <property type="project" value="UniProtKB-ARBA"/>
</dbReference>
<dbReference type="EMBL" id="JAPRFR010000001">
    <property type="protein sequence ID" value="MCZ0725158.1"/>
    <property type="molecule type" value="Genomic_DNA"/>
</dbReference>
<feature type="transmembrane region" description="Helical" evidence="7">
    <location>
        <begin position="203"/>
        <end position="229"/>
    </location>
</feature>
<keyword evidence="6 7" id="KW-0472">Membrane</keyword>
<evidence type="ECO:0000256" key="4">
    <source>
        <dbReference type="ARBA" id="ARBA00022692"/>
    </source>
</evidence>
<accession>A0A9X3JCV8</accession>
<sequence length="438" mass="45714">MEENTNQLSLRYGVEDSPKFQESALLGLQNVVTAFGGLVAVPLVIAGMAGSSVEETAYLISAALLVSGIASIIQSKGFGPKTFRVGSGLPIIMGTDFAFIGPAQSVIALGGLPAYFGGIMLGSLLEIFMSYFIKPLMKIFPPVVTGSVITLMGATLMSTAMDWIAGGAGAENYGVPLNLLIAGIVFLLIVILNYYAPDNIARYAILIGMFIGYIICIFLGQVDLGQIVAADWFSLPSFNKIGIDFNWTYALPFLSGYLVTVIESIGVVQTIGQVTETDLEDGQIAAGVRADGFSSFLGPIFGSGAAATFSQNAGLIPLTRNASRKVAIYAGVIMIALSMSPKLATVISVMPLPVLGGAGILMFGTVMASGIQSLGQVNIDTRNLIIIASSVGVGLGIAFRPEITAQLPTFFAGLFSSGISAGTIIAIILNLLLKEKHN</sequence>
<dbReference type="NCBIfam" id="NF037981">
    <property type="entry name" value="NCS2_1"/>
    <property type="match status" value="1"/>
</dbReference>
<dbReference type="Proteomes" id="UP001146670">
    <property type="component" value="Unassembled WGS sequence"/>
</dbReference>
<feature type="transmembrane region" description="Helical" evidence="7">
    <location>
        <begin position="383"/>
        <end position="399"/>
    </location>
</feature>
<dbReference type="Pfam" id="PF00860">
    <property type="entry name" value="Xan_ur_permease"/>
    <property type="match status" value="1"/>
</dbReference>
<keyword evidence="3" id="KW-0813">Transport</keyword>
<evidence type="ECO:0000256" key="2">
    <source>
        <dbReference type="ARBA" id="ARBA00008821"/>
    </source>
</evidence>
<feature type="transmembrane region" description="Helical" evidence="7">
    <location>
        <begin position="31"/>
        <end position="50"/>
    </location>
</feature>
<evidence type="ECO:0000313" key="9">
    <source>
        <dbReference type="Proteomes" id="UP001146670"/>
    </source>
</evidence>
<evidence type="ECO:0000256" key="3">
    <source>
        <dbReference type="ARBA" id="ARBA00022448"/>
    </source>
</evidence>